<feature type="binding site" evidence="19">
    <location>
        <position position="395"/>
    </location>
    <ligand>
        <name>GTP</name>
        <dbReference type="ChEBI" id="CHEBI:37565"/>
    </ligand>
</feature>
<keyword evidence="15 19" id="KW-0456">Lyase</keyword>
<dbReference type="SUPFAM" id="SSF142695">
    <property type="entry name" value="RibA-like"/>
    <property type="match status" value="1"/>
</dbReference>
<evidence type="ECO:0000256" key="18">
    <source>
        <dbReference type="ARBA" id="ARBA00049295"/>
    </source>
</evidence>
<dbReference type="EC" id="3.5.4.25" evidence="19"/>
<feature type="binding site" evidence="19">
    <location>
        <begin position="338"/>
        <end position="340"/>
    </location>
    <ligand>
        <name>GTP</name>
        <dbReference type="ChEBI" id="CHEBI:37565"/>
    </ligand>
</feature>
<evidence type="ECO:0000256" key="19">
    <source>
        <dbReference type="HAMAP-Rule" id="MF_01283"/>
    </source>
</evidence>
<comment type="pathway">
    <text evidence="4 19">Cofactor biosynthesis; riboflavin biosynthesis; 5-amino-6-(D-ribitylamino)uracil from GTP: step 1/4.</text>
</comment>
<dbReference type="PANTHER" id="PTHR21327:SF18">
    <property type="entry name" value="3,4-DIHYDROXY-2-BUTANONE 4-PHOSPHATE SYNTHASE"/>
    <property type="match status" value="1"/>
</dbReference>
<dbReference type="InterPro" id="IPR000422">
    <property type="entry name" value="DHBP_synthase_RibB"/>
</dbReference>
<evidence type="ECO:0000256" key="8">
    <source>
        <dbReference type="ARBA" id="ARBA00022723"/>
    </source>
</evidence>
<evidence type="ECO:0000256" key="10">
    <source>
        <dbReference type="ARBA" id="ARBA00022801"/>
    </source>
</evidence>
<dbReference type="NCBIfam" id="TIGR00506">
    <property type="entry name" value="ribB"/>
    <property type="match status" value="1"/>
</dbReference>
<feature type="binding site" evidence="19">
    <location>
        <position position="400"/>
    </location>
    <ligand>
        <name>GTP</name>
        <dbReference type="ChEBI" id="CHEBI:37565"/>
    </ligand>
</feature>
<dbReference type="GO" id="GO:0008270">
    <property type="term" value="F:zinc ion binding"/>
    <property type="evidence" value="ECO:0007669"/>
    <property type="project" value="UniProtKB-UniRule"/>
</dbReference>
<dbReference type="InterPro" id="IPR032677">
    <property type="entry name" value="GTP_cyclohydro_II"/>
</dbReference>
<keyword evidence="13 19" id="KW-0342">GTP-binding</keyword>
<dbReference type="SUPFAM" id="SSF55821">
    <property type="entry name" value="YrdC/RibB"/>
    <property type="match status" value="1"/>
</dbReference>
<sequence length="451" mass="48598">MTIHIDTPGQTAHDDTGRTDRVILDSVETAIANIAAGKAVIVVDNEDRENEGDIIFAAEKATPELVAFMVRYSSGYICAPLTGEDCDRLGLSPMVTHNQDIRGTAYTVTVDANTGSTGISATSRAYTIQKLSDIASTPGDFTRPGHVVPLRAVPGGVLERPGHTEAAIDLARLAGLRPAGVLCEVVSEDNPTEMARGPELRRFADKHGLALISIDQMIEWRTKHDPATASADPLHPRDRVASAAIAERVASTRLPTDFGFFTAVGYRALSDGVEHVALVVGDITDNDGTDVLVRVHSECLTGDVFGSRRCDCGQQLQASMKLVQEKGRGVILYLRGQEGRGIGLAEKLRAYHLQDGGIDTVDANLALGLPADARDYGIAAFILHDLGVRSANLLSNNPSKHEGLTGYGLEVSGRTPVEVAVNEDNLRYLITKRDRMRHDLPWIETYVSSHH</sequence>
<evidence type="ECO:0000259" key="20">
    <source>
        <dbReference type="Pfam" id="PF00925"/>
    </source>
</evidence>
<comment type="function">
    <text evidence="3 19">Catalyzes the conversion of D-ribulose 5-phosphate to formate and 3,4-dihydroxy-2-butanone 4-phosphate.</text>
</comment>
<dbReference type="Gene3D" id="3.40.50.10990">
    <property type="entry name" value="GTP cyclohydrolase II"/>
    <property type="match status" value="1"/>
</dbReference>
<feature type="binding site" evidence="19">
    <location>
        <position position="312"/>
    </location>
    <ligand>
        <name>Zn(2+)</name>
        <dbReference type="ChEBI" id="CHEBI:29105"/>
        <note>catalytic</note>
    </ligand>
</feature>
<comment type="cofactor">
    <cofactor evidence="2">
        <name>Mn(2+)</name>
        <dbReference type="ChEBI" id="CHEBI:29035"/>
    </cofactor>
</comment>
<feature type="binding site" evidence="19">
    <location>
        <position position="310"/>
    </location>
    <ligand>
        <name>Zn(2+)</name>
        <dbReference type="ChEBI" id="CHEBI:29105"/>
        <note>catalytic</note>
    </ligand>
</feature>
<feature type="active site" description="Nucleophile; for GTP cyclohydrolase activity" evidence="19">
    <location>
        <position position="374"/>
    </location>
</feature>
<feature type="active site" description="Proton acceptor; for GTP cyclohydrolase activity" evidence="19">
    <location>
        <position position="372"/>
    </location>
</feature>
<dbReference type="NCBIfam" id="NF006803">
    <property type="entry name" value="PRK09311.1"/>
    <property type="match status" value="1"/>
</dbReference>
<dbReference type="HAMAP" id="MF_00180">
    <property type="entry name" value="RibB"/>
    <property type="match status" value="1"/>
</dbReference>
<evidence type="ECO:0000256" key="1">
    <source>
        <dbReference type="ARBA" id="ARBA00000141"/>
    </source>
</evidence>
<keyword evidence="8 19" id="KW-0479">Metal-binding</keyword>
<keyword evidence="14 19" id="KW-0464">Manganese</keyword>
<keyword evidence="9 19" id="KW-0547">Nucleotide-binding</keyword>
<dbReference type="InterPro" id="IPR016299">
    <property type="entry name" value="Riboflavin_synth_RibBA"/>
</dbReference>
<feature type="binding site" evidence="19">
    <location>
        <position position="299"/>
    </location>
    <ligand>
        <name>Zn(2+)</name>
        <dbReference type="ChEBI" id="CHEBI:29105"/>
        <note>catalytic</note>
    </ligand>
</feature>
<dbReference type="HAMAP" id="MF_00179">
    <property type="entry name" value="RibA"/>
    <property type="match status" value="1"/>
</dbReference>
<dbReference type="Pfam" id="PF00925">
    <property type="entry name" value="GTP_cyclohydro2"/>
    <property type="match status" value="1"/>
</dbReference>
<feature type="binding site" evidence="19">
    <location>
        <begin position="294"/>
        <end position="298"/>
    </location>
    <ligand>
        <name>GTP</name>
        <dbReference type="ChEBI" id="CHEBI:37565"/>
    </ligand>
</feature>
<feature type="binding site" evidence="19">
    <location>
        <position position="315"/>
    </location>
    <ligand>
        <name>GTP</name>
        <dbReference type="ChEBI" id="CHEBI:37565"/>
    </ligand>
</feature>
<dbReference type="EC" id="4.1.99.12" evidence="19"/>
<evidence type="ECO:0000256" key="13">
    <source>
        <dbReference type="ARBA" id="ARBA00023134"/>
    </source>
</evidence>
<dbReference type="PIRSF" id="PIRSF001259">
    <property type="entry name" value="RibA"/>
    <property type="match status" value="1"/>
</dbReference>
<dbReference type="Pfam" id="PF00926">
    <property type="entry name" value="DHBP_synthase"/>
    <property type="match status" value="1"/>
</dbReference>
<dbReference type="Proteomes" id="UP000006465">
    <property type="component" value="Chromosome"/>
</dbReference>
<dbReference type="CDD" id="cd00641">
    <property type="entry name" value="GTP_cyclohydro2"/>
    <property type="match status" value="1"/>
</dbReference>
<dbReference type="NCBIfam" id="TIGR00505">
    <property type="entry name" value="ribA"/>
    <property type="match status" value="1"/>
</dbReference>
<evidence type="ECO:0000256" key="15">
    <source>
        <dbReference type="ARBA" id="ARBA00023239"/>
    </source>
</evidence>
<evidence type="ECO:0000256" key="7">
    <source>
        <dbReference type="ARBA" id="ARBA00022619"/>
    </source>
</evidence>
<dbReference type="GO" id="GO:0000287">
    <property type="term" value="F:magnesium ion binding"/>
    <property type="evidence" value="ECO:0007669"/>
    <property type="project" value="UniProtKB-UniRule"/>
</dbReference>
<keyword evidence="10 19" id="KW-0378">Hydrolase</keyword>
<accession>A0AAU8PQI6</accession>
<dbReference type="AlphaFoldDB" id="A0AAU8PQI6"/>
<comment type="similarity">
    <text evidence="6 19">In the N-terminal section; belongs to the DHBP synthase family.</text>
</comment>
<evidence type="ECO:0000256" key="12">
    <source>
        <dbReference type="ARBA" id="ARBA00022842"/>
    </source>
</evidence>
<dbReference type="GO" id="GO:0005829">
    <property type="term" value="C:cytosol"/>
    <property type="evidence" value="ECO:0007669"/>
    <property type="project" value="TreeGrafter"/>
</dbReference>
<dbReference type="FunFam" id="3.40.50.10990:FF:000001">
    <property type="entry name" value="Riboflavin biosynthesis protein RibBA"/>
    <property type="match status" value="1"/>
</dbReference>
<evidence type="ECO:0000313" key="22">
    <source>
        <dbReference type="Proteomes" id="UP000006465"/>
    </source>
</evidence>
<feature type="region of interest" description="GTP cyclohydrolase II" evidence="19">
    <location>
        <begin position="224"/>
        <end position="451"/>
    </location>
</feature>
<keyword evidence="11 19" id="KW-0862">Zinc</keyword>
<organism evidence="21 22">
    <name type="scientific">Corynebacterium pseudotuberculosis 258</name>
    <dbReference type="NCBI Taxonomy" id="1168865"/>
    <lineage>
        <taxon>Bacteria</taxon>
        <taxon>Bacillati</taxon>
        <taxon>Actinomycetota</taxon>
        <taxon>Actinomycetes</taxon>
        <taxon>Mycobacteriales</taxon>
        <taxon>Corynebacteriaceae</taxon>
        <taxon>Corynebacterium</taxon>
    </lineage>
</organism>
<comment type="catalytic activity">
    <reaction evidence="1 19">
        <text>D-ribulose 5-phosphate = (2S)-2-hydroxy-3-oxobutyl phosphate + formate + H(+)</text>
        <dbReference type="Rhea" id="RHEA:18457"/>
        <dbReference type="ChEBI" id="CHEBI:15378"/>
        <dbReference type="ChEBI" id="CHEBI:15740"/>
        <dbReference type="ChEBI" id="CHEBI:58121"/>
        <dbReference type="ChEBI" id="CHEBI:58830"/>
        <dbReference type="EC" id="4.1.99.12"/>
    </reaction>
</comment>
<evidence type="ECO:0000256" key="14">
    <source>
        <dbReference type="ARBA" id="ARBA00023211"/>
    </source>
</evidence>
<dbReference type="RefSeq" id="WP_014367106.1">
    <property type="nucleotide sequence ID" value="NC_017945.3"/>
</dbReference>
<feature type="site" description="Essential for DHBP synthase activity" evidence="19">
    <location>
        <position position="184"/>
    </location>
</feature>
<keyword evidence="12 19" id="KW-0460">Magnesium</keyword>
<feature type="binding site" evidence="19">
    <location>
        <position position="49"/>
    </location>
    <ligand>
        <name>Mg(2+)</name>
        <dbReference type="ChEBI" id="CHEBI:18420"/>
        <label>1</label>
    </ligand>
</feature>
<evidence type="ECO:0000256" key="6">
    <source>
        <dbReference type="ARBA" id="ARBA00005520"/>
    </source>
</evidence>
<dbReference type="GO" id="GO:0005525">
    <property type="term" value="F:GTP binding"/>
    <property type="evidence" value="ECO:0007669"/>
    <property type="project" value="UniProtKB-KW"/>
</dbReference>
<dbReference type="GO" id="GO:0003935">
    <property type="term" value="F:GTP cyclohydrolase II activity"/>
    <property type="evidence" value="ECO:0007669"/>
    <property type="project" value="UniProtKB-UniRule"/>
</dbReference>
<evidence type="ECO:0000256" key="11">
    <source>
        <dbReference type="ARBA" id="ARBA00022833"/>
    </source>
</evidence>
<dbReference type="PANTHER" id="PTHR21327">
    <property type="entry name" value="GTP CYCLOHYDROLASE II-RELATED"/>
    <property type="match status" value="1"/>
</dbReference>
<comment type="similarity">
    <text evidence="19">In the C-terminal section; belongs to the GTP cyclohydrolase II family.</text>
</comment>
<proteinExistence type="inferred from homology"/>
<feature type="region of interest" description="DHBP synthase" evidence="19">
    <location>
        <begin position="1"/>
        <end position="223"/>
    </location>
</feature>
<comment type="cofactor">
    <cofactor evidence="19">
        <name>Zn(2+)</name>
        <dbReference type="ChEBI" id="CHEBI:29105"/>
    </cofactor>
    <text evidence="19">Binds 1 zinc ion per subunit.</text>
</comment>
<evidence type="ECO:0000256" key="17">
    <source>
        <dbReference type="ARBA" id="ARBA00043932"/>
    </source>
</evidence>
<dbReference type="InterPro" id="IPR000926">
    <property type="entry name" value="RibA"/>
</dbReference>
<dbReference type="GO" id="GO:0030145">
    <property type="term" value="F:manganese ion binding"/>
    <property type="evidence" value="ECO:0007669"/>
    <property type="project" value="UniProtKB-UniRule"/>
</dbReference>
<evidence type="ECO:0000256" key="9">
    <source>
        <dbReference type="ARBA" id="ARBA00022741"/>
    </source>
</evidence>
<feature type="binding site" evidence="19">
    <location>
        <begin position="48"/>
        <end position="49"/>
    </location>
    <ligand>
        <name>D-ribulose 5-phosphate</name>
        <dbReference type="ChEBI" id="CHEBI:58121"/>
    </ligand>
</feature>
<gene>
    <name evidence="19" type="primary">ribBA</name>
    <name evidence="21" type="ORF">CP258_05780</name>
</gene>
<comment type="catalytic activity">
    <reaction evidence="18 19">
        <text>GTP + 4 H2O = 2,5-diamino-6-hydroxy-4-(5-phosphoribosylamino)-pyrimidine + formate + 2 phosphate + 3 H(+)</text>
        <dbReference type="Rhea" id="RHEA:23704"/>
        <dbReference type="ChEBI" id="CHEBI:15377"/>
        <dbReference type="ChEBI" id="CHEBI:15378"/>
        <dbReference type="ChEBI" id="CHEBI:15740"/>
        <dbReference type="ChEBI" id="CHEBI:37565"/>
        <dbReference type="ChEBI" id="CHEBI:43474"/>
        <dbReference type="ChEBI" id="CHEBI:58614"/>
        <dbReference type="EC" id="3.5.4.25"/>
    </reaction>
</comment>
<feature type="binding site" evidence="19">
    <location>
        <position position="184"/>
    </location>
    <ligand>
        <name>D-ribulose 5-phosphate</name>
        <dbReference type="ChEBI" id="CHEBI:58121"/>
    </ligand>
</feature>
<feature type="binding site" evidence="19">
    <location>
        <position position="53"/>
    </location>
    <ligand>
        <name>D-ribulose 5-phosphate</name>
        <dbReference type="ChEBI" id="CHEBI:58121"/>
    </ligand>
</feature>
<feature type="binding site" evidence="19">
    <location>
        <position position="360"/>
    </location>
    <ligand>
        <name>GTP</name>
        <dbReference type="ChEBI" id="CHEBI:37565"/>
    </ligand>
</feature>
<dbReference type="InterPro" id="IPR036144">
    <property type="entry name" value="RibA-like_sf"/>
</dbReference>
<dbReference type="GO" id="GO:0009231">
    <property type="term" value="P:riboflavin biosynthetic process"/>
    <property type="evidence" value="ECO:0007669"/>
    <property type="project" value="UniProtKB-UniRule"/>
</dbReference>
<name>A0AAU8PQI6_CORPS</name>
<evidence type="ECO:0000313" key="21">
    <source>
        <dbReference type="EMBL" id="AFK16762.1"/>
    </source>
</evidence>
<comment type="cofactor">
    <cofactor evidence="19">
        <name>Mg(2+)</name>
        <dbReference type="ChEBI" id="CHEBI:18420"/>
    </cofactor>
    <cofactor evidence="19">
        <name>Mn(2+)</name>
        <dbReference type="ChEBI" id="CHEBI:29035"/>
    </cofactor>
    <text evidence="19">Binds 2 divalent metal cations per subunit. Magnesium or manganese.</text>
</comment>
<dbReference type="HAMAP" id="MF_01283">
    <property type="entry name" value="RibBA"/>
    <property type="match status" value="1"/>
</dbReference>
<keyword evidence="16 19" id="KW-0511">Multifunctional enzyme</keyword>
<protein>
    <recommendedName>
        <fullName evidence="19">Riboflavin biosynthesis protein RibBA</fullName>
    </recommendedName>
    <domain>
        <recommendedName>
            <fullName evidence="19">3,4-dihydroxy-2-butanone 4-phosphate synthase</fullName>
            <shortName evidence="19">DHBP synthase</shortName>
            <ecNumber evidence="19">4.1.99.12</ecNumber>
        </recommendedName>
    </domain>
    <domain>
        <recommendedName>
            <fullName evidence="19">GTP cyclohydrolase-2</fullName>
            <ecNumber evidence="19">3.5.4.25</ecNumber>
        </recommendedName>
        <alternativeName>
            <fullName evidence="19">GTP cyclohydrolase II</fullName>
        </alternativeName>
    </domain>
</protein>
<comment type="pathway">
    <text evidence="5 19">Cofactor biosynthesis; riboflavin biosynthesis; 2-hydroxy-3-oxobutyl phosphate from D-ribulose 5-phosphate: step 1/1.</text>
</comment>
<dbReference type="NCBIfam" id="NF001591">
    <property type="entry name" value="PRK00393.1"/>
    <property type="match status" value="1"/>
</dbReference>
<comment type="function">
    <text evidence="17 19">Catalyzes the conversion of GTP to 2,5-diamino-6-ribosylamino-4(3H)-pyrimidinone 5'-phosphate (DARP), formate and pyrophosphate.</text>
</comment>
<feature type="binding site" evidence="19">
    <location>
        <position position="49"/>
    </location>
    <ligand>
        <name>Mg(2+)</name>
        <dbReference type="ChEBI" id="CHEBI:18420"/>
        <label>2</label>
    </ligand>
</feature>
<dbReference type="GO" id="GO:0008686">
    <property type="term" value="F:3,4-dihydroxy-2-butanone-4-phosphate synthase activity"/>
    <property type="evidence" value="ECO:0007669"/>
    <property type="project" value="UniProtKB-UniRule"/>
</dbReference>
<evidence type="ECO:0000256" key="3">
    <source>
        <dbReference type="ARBA" id="ARBA00002284"/>
    </source>
</evidence>
<dbReference type="EMBL" id="CP003540">
    <property type="protein sequence ID" value="AFK16762.1"/>
    <property type="molecule type" value="Genomic_DNA"/>
</dbReference>
<dbReference type="Gene3D" id="3.90.870.10">
    <property type="entry name" value="DHBP synthase"/>
    <property type="match status" value="1"/>
</dbReference>
<dbReference type="FunFam" id="3.90.870.10:FF:000001">
    <property type="entry name" value="Riboflavin biosynthesis protein RibBA"/>
    <property type="match status" value="1"/>
</dbReference>
<feature type="binding site" evidence="19">
    <location>
        <begin position="160"/>
        <end position="164"/>
    </location>
    <ligand>
        <name>D-ribulose 5-phosphate</name>
        <dbReference type="ChEBI" id="CHEBI:58121"/>
    </ligand>
</feature>
<feature type="site" description="Essential for DHBP synthase activity" evidence="19">
    <location>
        <position position="146"/>
    </location>
</feature>
<keyword evidence="7 19" id="KW-0686">Riboflavin biosynthesis</keyword>
<evidence type="ECO:0000256" key="16">
    <source>
        <dbReference type="ARBA" id="ARBA00023268"/>
    </source>
</evidence>
<dbReference type="KEGG" id="coe:CP258_05780"/>
<evidence type="ECO:0000256" key="4">
    <source>
        <dbReference type="ARBA" id="ARBA00004853"/>
    </source>
</evidence>
<reference evidence="21 22" key="1">
    <citation type="journal article" date="2013" name="J. Biotechnol.">
        <title>Genome sequence of Corynebacterium pseudotuberculosis biovar equi strain 258 and prediction of antigenic targets to improve biotechnological vaccine production.</title>
        <authorList>
            <person name="Soares S.C."/>
            <person name="Trost E."/>
            <person name="Ramos R.T."/>
            <person name="Carneiro A.R."/>
            <person name="Santos A.R."/>
            <person name="Pinto A.C."/>
            <person name="Barbosa E."/>
            <person name="Aburjaile F."/>
            <person name="Ali A."/>
            <person name="Diniz C.A."/>
            <person name="Hassan S.S."/>
            <person name="Fiaux K."/>
            <person name="Guimaraes L.C."/>
            <person name="Bakhtiar S.M."/>
            <person name="Pereira U."/>
            <person name="Almeida S.S."/>
            <person name="Abreu V.A."/>
            <person name="Rocha F.S."/>
            <person name="Dorella F.A."/>
            <person name="Miyoshi A."/>
            <person name="Silva A."/>
            <person name="Azevedo V."/>
            <person name="Tauch A."/>
        </authorList>
    </citation>
    <scope>NUCLEOTIDE SEQUENCE [LARGE SCALE GENOMIC DNA]</scope>
    <source>
        <strain evidence="21 22">258</strain>
    </source>
</reference>
<evidence type="ECO:0000256" key="5">
    <source>
        <dbReference type="ARBA" id="ARBA00004904"/>
    </source>
</evidence>
<feature type="domain" description="GTP cyclohydrolase II" evidence="20">
    <location>
        <begin position="247"/>
        <end position="416"/>
    </location>
</feature>
<dbReference type="InterPro" id="IPR017945">
    <property type="entry name" value="DHBP_synth_RibB-like_a/b_dom"/>
</dbReference>
<feature type="binding site" evidence="19">
    <location>
        <position position="163"/>
    </location>
    <ligand>
        <name>Mg(2+)</name>
        <dbReference type="ChEBI" id="CHEBI:18420"/>
        <label>2</label>
    </ligand>
</feature>
<evidence type="ECO:0000256" key="2">
    <source>
        <dbReference type="ARBA" id="ARBA00001936"/>
    </source>
</evidence>